<dbReference type="AlphaFoldDB" id="M2Q781"/>
<feature type="transmembrane region" description="Helical" evidence="2">
    <location>
        <begin position="374"/>
        <end position="401"/>
    </location>
</feature>
<dbReference type="Proteomes" id="UP000016930">
    <property type="component" value="Unassembled WGS sequence"/>
</dbReference>
<protein>
    <submittedName>
        <fullName evidence="3">Uncharacterized protein</fullName>
    </submittedName>
</protein>
<evidence type="ECO:0000256" key="1">
    <source>
        <dbReference type="SAM" id="MobiDB-lite"/>
    </source>
</evidence>
<feature type="transmembrane region" description="Helical" evidence="2">
    <location>
        <begin position="317"/>
        <end position="338"/>
    </location>
</feature>
<feature type="transmembrane region" description="Helical" evidence="2">
    <location>
        <begin position="421"/>
        <end position="445"/>
    </location>
</feature>
<proteinExistence type="predicted"/>
<feature type="transmembrane region" description="Helical" evidence="2">
    <location>
        <begin position="286"/>
        <end position="305"/>
    </location>
</feature>
<reference evidence="3 4" key="1">
    <citation type="journal article" date="2012" name="Proc. Natl. Acad. Sci. U.S.A.">
        <title>Comparative genomics of Ceriporiopsis subvermispora and Phanerochaete chrysosporium provide insight into selective ligninolysis.</title>
        <authorList>
            <person name="Fernandez-Fueyo E."/>
            <person name="Ruiz-Duenas F.J."/>
            <person name="Ferreira P."/>
            <person name="Floudas D."/>
            <person name="Hibbett D.S."/>
            <person name="Canessa P."/>
            <person name="Larrondo L.F."/>
            <person name="James T.Y."/>
            <person name="Seelenfreund D."/>
            <person name="Lobos S."/>
            <person name="Polanco R."/>
            <person name="Tello M."/>
            <person name="Honda Y."/>
            <person name="Watanabe T."/>
            <person name="Watanabe T."/>
            <person name="Ryu J.S."/>
            <person name="Kubicek C.P."/>
            <person name="Schmoll M."/>
            <person name="Gaskell J."/>
            <person name="Hammel K.E."/>
            <person name="St John F.J."/>
            <person name="Vanden Wymelenberg A."/>
            <person name="Sabat G."/>
            <person name="Splinter BonDurant S."/>
            <person name="Syed K."/>
            <person name="Yadav J.S."/>
            <person name="Doddapaneni H."/>
            <person name="Subramanian V."/>
            <person name="Lavin J.L."/>
            <person name="Oguiza J.A."/>
            <person name="Perez G."/>
            <person name="Pisabarro A.G."/>
            <person name="Ramirez L."/>
            <person name="Santoyo F."/>
            <person name="Master E."/>
            <person name="Coutinho P.M."/>
            <person name="Henrissat B."/>
            <person name="Lombard V."/>
            <person name="Magnuson J.K."/>
            <person name="Kuees U."/>
            <person name="Hori C."/>
            <person name="Igarashi K."/>
            <person name="Samejima M."/>
            <person name="Held B.W."/>
            <person name="Barry K.W."/>
            <person name="LaButti K.M."/>
            <person name="Lapidus A."/>
            <person name="Lindquist E.A."/>
            <person name="Lucas S.M."/>
            <person name="Riley R."/>
            <person name="Salamov A.A."/>
            <person name="Hoffmeister D."/>
            <person name="Schwenk D."/>
            <person name="Hadar Y."/>
            <person name="Yarden O."/>
            <person name="de Vries R.P."/>
            <person name="Wiebenga A."/>
            <person name="Stenlid J."/>
            <person name="Eastwood D."/>
            <person name="Grigoriev I.V."/>
            <person name="Berka R.M."/>
            <person name="Blanchette R.A."/>
            <person name="Kersten P."/>
            <person name="Martinez A.T."/>
            <person name="Vicuna R."/>
            <person name="Cullen D."/>
        </authorList>
    </citation>
    <scope>NUCLEOTIDE SEQUENCE [LARGE SCALE GENOMIC DNA]</scope>
    <source>
        <strain evidence="3 4">B</strain>
    </source>
</reference>
<keyword evidence="2" id="KW-0812">Transmembrane</keyword>
<organism evidence="3 4">
    <name type="scientific">Ceriporiopsis subvermispora (strain B)</name>
    <name type="common">White-rot fungus</name>
    <name type="synonym">Gelatoporia subvermispora</name>
    <dbReference type="NCBI Taxonomy" id="914234"/>
    <lineage>
        <taxon>Eukaryota</taxon>
        <taxon>Fungi</taxon>
        <taxon>Dikarya</taxon>
        <taxon>Basidiomycota</taxon>
        <taxon>Agaricomycotina</taxon>
        <taxon>Agaricomycetes</taxon>
        <taxon>Polyporales</taxon>
        <taxon>Gelatoporiaceae</taxon>
        <taxon>Gelatoporia</taxon>
    </lineage>
</organism>
<feature type="region of interest" description="Disordered" evidence="1">
    <location>
        <begin position="468"/>
        <end position="491"/>
    </location>
</feature>
<feature type="transmembrane region" description="Helical" evidence="2">
    <location>
        <begin position="111"/>
        <end position="130"/>
    </location>
</feature>
<evidence type="ECO:0000256" key="2">
    <source>
        <dbReference type="SAM" id="Phobius"/>
    </source>
</evidence>
<name>M2Q781_CERS8</name>
<gene>
    <name evidence="3" type="ORF">CERSUDRAFT_77089</name>
</gene>
<dbReference type="EMBL" id="KB445809">
    <property type="protein sequence ID" value="EMD32698.1"/>
    <property type="molecule type" value="Genomic_DNA"/>
</dbReference>
<keyword evidence="4" id="KW-1185">Reference proteome</keyword>
<accession>M2Q781</accession>
<keyword evidence="2" id="KW-1133">Transmembrane helix</keyword>
<keyword evidence="2" id="KW-0472">Membrane</keyword>
<dbReference type="HOGENOM" id="CLU_528916_0_0_1"/>
<sequence>METRLSMVVMKGLGRRSKEFCAGVLEAGVAGVTMLDVLLDVILAVVAAAMTFDIFFIVPDERAVLMAMTVFHILLVGAGIEVMVAVVTVMVVMVMMVLDILLLVTPSKGKVVVVVVVVTVLYIFLVVSASEGMVISDGARGGGWRRTSETATSGGTAASTRMAANKWGLASATVRSVAMMSIEDVDIRWQVANVSSLQIAVTSEYVLDSQRNSTQGNPEPLIRGKGLEQNETVTFRTSRFILARTVGTTQNNQEPINRSHISSGYRYEQMLTVVVTTSLGGRSGGFSIGTLGVVVAVVAVFDVVLDVIPSEGTVMAVTVVLNILLGVVSGKGVVVVVVTVLHVLLLVGAGTKVVVVVTMVLDIFFLVSPSTNMVVVTVVLDIFLVVPSEGSVVTVVTVLYVLLLLGPSTEVVVTVTVVLDVFLLVIPSDGVVVTVAVVLHVDFLVRPCKRVMLVVAVVTNVGDSTVGRRRGVNRDRGHQGGTGEHDGEELGEGKLHDVDVDIRWRAVEISAIFTV</sequence>
<feature type="transmembrane region" description="Helical" evidence="2">
    <location>
        <begin position="37"/>
        <end position="56"/>
    </location>
</feature>
<evidence type="ECO:0000313" key="3">
    <source>
        <dbReference type="EMBL" id="EMD32698.1"/>
    </source>
</evidence>
<feature type="transmembrane region" description="Helical" evidence="2">
    <location>
        <begin position="344"/>
        <end position="367"/>
    </location>
</feature>
<evidence type="ECO:0000313" key="4">
    <source>
        <dbReference type="Proteomes" id="UP000016930"/>
    </source>
</evidence>